<keyword evidence="4 6" id="KW-0378">Hydrolase</keyword>
<keyword evidence="6 7" id="KW-0479">Metal-binding</keyword>
<comment type="catalytic activity">
    <reaction evidence="6">
        <text>adenosine 3',5'-bisphosphate + H2O = AMP + phosphate</text>
        <dbReference type="Rhea" id="RHEA:10040"/>
        <dbReference type="ChEBI" id="CHEBI:15377"/>
        <dbReference type="ChEBI" id="CHEBI:43474"/>
        <dbReference type="ChEBI" id="CHEBI:58343"/>
        <dbReference type="ChEBI" id="CHEBI:456215"/>
        <dbReference type="EC" id="3.1.3.7"/>
    </reaction>
</comment>
<keyword evidence="9" id="KW-1185">Reference proteome</keyword>
<feature type="binding site" evidence="6">
    <location>
        <position position="93"/>
    </location>
    <ligand>
        <name>Mg(2+)</name>
        <dbReference type="ChEBI" id="CHEBI:18420"/>
        <label>1</label>
    </ligand>
</feature>
<evidence type="ECO:0000313" key="9">
    <source>
        <dbReference type="Proteomes" id="UP000319897"/>
    </source>
</evidence>
<dbReference type="PRINTS" id="PR00377">
    <property type="entry name" value="IMPHPHTASES"/>
</dbReference>
<feature type="binding site" evidence="6">
    <location>
        <position position="95"/>
    </location>
    <ligand>
        <name>Mg(2+)</name>
        <dbReference type="ChEBI" id="CHEBI:18420"/>
        <label>1</label>
    </ligand>
</feature>
<feature type="binding site" evidence="6">
    <location>
        <position position="219"/>
    </location>
    <ligand>
        <name>substrate</name>
    </ligand>
</feature>
<comment type="function">
    <text evidence="6">Converts adenosine-3',5'-bisphosphate (PAP) to AMP.</text>
</comment>
<keyword evidence="2 6" id="KW-1003">Cell membrane</keyword>
<feature type="binding site" evidence="7">
    <location>
        <position position="96"/>
    </location>
    <ligand>
        <name>Mg(2+)</name>
        <dbReference type="ChEBI" id="CHEBI:18420"/>
        <label>1</label>
        <note>catalytic</note>
    </ligand>
</feature>
<feature type="binding site" evidence="6">
    <location>
        <position position="74"/>
    </location>
    <ligand>
        <name>substrate</name>
    </ligand>
</feature>
<dbReference type="GO" id="GO:0000287">
    <property type="term" value="F:magnesium ion binding"/>
    <property type="evidence" value="ECO:0007669"/>
    <property type="project" value="UniProtKB-UniRule"/>
</dbReference>
<comment type="subcellular location">
    <subcellularLocation>
        <location evidence="6">Cell inner membrane</location>
        <topology evidence="6">Peripheral membrane protein</topology>
        <orientation evidence="6">Cytoplasmic side</orientation>
    </subcellularLocation>
</comment>
<dbReference type="GO" id="GO:0005886">
    <property type="term" value="C:plasma membrane"/>
    <property type="evidence" value="ECO:0007669"/>
    <property type="project" value="UniProtKB-SubCell"/>
</dbReference>
<dbReference type="PANTHER" id="PTHR43028">
    <property type="entry name" value="3'(2'),5'-BISPHOSPHATE NUCLEOTIDASE 1"/>
    <property type="match status" value="1"/>
</dbReference>
<dbReference type="OrthoDB" id="9785695at2"/>
<reference evidence="8 9" key="1">
    <citation type="submission" date="2019-06" db="EMBL/GenBank/DDBJ databases">
        <authorList>
            <person name="Lee I."/>
            <person name="Jang G.I."/>
            <person name="Hwang C.Y."/>
        </authorList>
    </citation>
    <scope>NUCLEOTIDE SEQUENCE [LARGE SCALE GENOMIC DNA]</scope>
    <source>
        <strain evidence="8 9">PAMC 28131</strain>
    </source>
</reference>
<evidence type="ECO:0000256" key="7">
    <source>
        <dbReference type="PIRSR" id="PIRSR600760-2"/>
    </source>
</evidence>
<name>A0A501XDP2_9SPHN</name>
<dbReference type="InterPro" id="IPR050725">
    <property type="entry name" value="CysQ/Inositol_MonoPase"/>
</dbReference>
<dbReference type="InterPro" id="IPR020550">
    <property type="entry name" value="Inositol_monophosphatase_CS"/>
</dbReference>
<evidence type="ECO:0000313" key="8">
    <source>
        <dbReference type="EMBL" id="TPE58715.1"/>
    </source>
</evidence>
<keyword evidence="6 7" id="KW-0460">Magnesium</keyword>
<feature type="binding site" evidence="7">
    <location>
        <position position="74"/>
    </location>
    <ligand>
        <name>Mg(2+)</name>
        <dbReference type="ChEBI" id="CHEBI:18420"/>
        <label>1</label>
        <note>catalytic</note>
    </ligand>
</feature>
<comment type="cofactor">
    <cofactor evidence="6 7">
        <name>Mg(2+)</name>
        <dbReference type="ChEBI" id="CHEBI:18420"/>
    </cofactor>
</comment>
<dbReference type="GO" id="GO:0046854">
    <property type="term" value="P:phosphatidylinositol phosphate biosynthetic process"/>
    <property type="evidence" value="ECO:0007669"/>
    <property type="project" value="InterPro"/>
</dbReference>
<dbReference type="RefSeq" id="WP_140929567.1">
    <property type="nucleotide sequence ID" value="NZ_VFSU01000034.1"/>
</dbReference>
<dbReference type="HAMAP" id="MF_02095">
    <property type="entry name" value="CysQ"/>
    <property type="match status" value="1"/>
</dbReference>
<dbReference type="InterPro" id="IPR006240">
    <property type="entry name" value="CysQ"/>
</dbReference>
<evidence type="ECO:0000256" key="2">
    <source>
        <dbReference type="ARBA" id="ARBA00022475"/>
    </source>
</evidence>
<feature type="binding site" evidence="6">
    <location>
        <position position="96"/>
    </location>
    <ligand>
        <name>Mg(2+)</name>
        <dbReference type="ChEBI" id="CHEBI:18420"/>
        <label>2</label>
    </ligand>
</feature>
<dbReference type="EC" id="3.1.3.7" evidence="6"/>
<proteinExistence type="inferred from homology"/>
<dbReference type="Gene3D" id="3.40.190.80">
    <property type="match status" value="1"/>
</dbReference>
<dbReference type="AlphaFoldDB" id="A0A501XDP2"/>
<dbReference type="CDD" id="cd01638">
    <property type="entry name" value="CysQ"/>
    <property type="match status" value="1"/>
</dbReference>
<dbReference type="GO" id="GO:0008441">
    <property type="term" value="F:3'(2'),5'-bisphosphate nucleotidase activity"/>
    <property type="evidence" value="ECO:0007669"/>
    <property type="project" value="UniProtKB-UniRule"/>
</dbReference>
<dbReference type="GO" id="GO:0050427">
    <property type="term" value="P:3'-phosphoadenosine 5'-phosphosulfate metabolic process"/>
    <property type="evidence" value="ECO:0007669"/>
    <property type="project" value="TreeGrafter"/>
</dbReference>
<keyword evidence="3 6" id="KW-0997">Cell inner membrane</keyword>
<feature type="binding site" evidence="6">
    <location>
        <position position="74"/>
    </location>
    <ligand>
        <name>Mg(2+)</name>
        <dbReference type="ChEBI" id="CHEBI:18420"/>
        <label>1</label>
    </ligand>
</feature>
<dbReference type="PROSITE" id="PS00630">
    <property type="entry name" value="IMP_2"/>
    <property type="match status" value="1"/>
</dbReference>
<evidence type="ECO:0000256" key="3">
    <source>
        <dbReference type="ARBA" id="ARBA00022519"/>
    </source>
</evidence>
<dbReference type="EMBL" id="VFSU01000034">
    <property type="protein sequence ID" value="TPE58715.1"/>
    <property type="molecule type" value="Genomic_DNA"/>
</dbReference>
<evidence type="ECO:0000256" key="5">
    <source>
        <dbReference type="ARBA" id="ARBA00023136"/>
    </source>
</evidence>
<feature type="binding site" evidence="6">
    <location>
        <begin position="95"/>
        <end position="98"/>
    </location>
    <ligand>
        <name>substrate</name>
    </ligand>
</feature>
<protein>
    <recommendedName>
        <fullName evidence="6">3'(2'),5'-bisphosphate nucleotidase CysQ</fullName>
        <ecNumber evidence="6">3.1.3.7</ecNumber>
    </recommendedName>
    <alternativeName>
        <fullName evidence="6">3'(2'),5-bisphosphonucleoside 3'(2')-phosphohydrolase</fullName>
    </alternativeName>
    <alternativeName>
        <fullName evidence="6">3'-phosphoadenosine 5'-phosphate phosphatase</fullName>
        <shortName evidence="6">PAP phosphatase</shortName>
    </alternativeName>
</protein>
<evidence type="ECO:0000256" key="1">
    <source>
        <dbReference type="ARBA" id="ARBA00005289"/>
    </source>
</evidence>
<dbReference type="PANTHER" id="PTHR43028:SF5">
    <property type="entry name" value="3'(2'),5'-BISPHOSPHATE NUCLEOTIDASE 1"/>
    <property type="match status" value="1"/>
</dbReference>
<comment type="caution">
    <text evidence="8">The sequence shown here is derived from an EMBL/GenBank/DDBJ whole genome shotgun (WGS) entry which is preliminary data.</text>
</comment>
<comment type="similarity">
    <text evidence="1 6">Belongs to the inositol monophosphatase superfamily. CysQ family.</text>
</comment>
<accession>A0A501XDP2</accession>
<evidence type="ECO:0000256" key="4">
    <source>
        <dbReference type="ARBA" id="ARBA00022801"/>
    </source>
</evidence>
<dbReference type="Gene3D" id="3.30.540.10">
    <property type="entry name" value="Fructose-1,6-Bisphosphatase, subunit A, domain 1"/>
    <property type="match status" value="1"/>
</dbReference>
<feature type="binding site" evidence="7">
    <location>
        <position position="95"/>
    </location>
    <ligand>
        <name>Mg(2+)</name>
        <dbReference type="ChEBI" id="CHEBI:18420"/>
        <label>1</label>
        <note>catalytic</note>
    </ligand>
</feature>
<feature type="binding site" evidence="6">
    <location>
        <position position="219"/>
    </location>
    <ligand>
        <name>Mg(2+)</name>
        <dbReference type="ChEBI" id="CHEBI:18420"/>
        <label>2</label>
    </ligand>
</feature>
<gene>
    <name evidence="6" type="primary">cysQ</name>
    <name evidence="8" type="ORF">FJQ54_16855</name>
</gene>
<dbReference type="InterPro" id="IPR000760">
    <property type="entry name" value="Inositol_monophosphatase-like"/>
</dbReference>
<organism evidence="8 9">
    <name type="scientific">Sandaracinobacter neustonicus</name>
    <dbReference type="NCBI Taxonomy" id="1715348"/>
    <lineage>
        <taxon>Bacteria</taxon>
        <taxon>Pseudomonadati</taxon>
        <taxon>Pseudomonadota</taxon>
        <taxon>Alphaproteobacteria</taxon>
        <taxon>Sphingomonadales</taxon>
        <taxon>Sphingosinicellaceae</taxon>
        <taxon>Sandaracinobacter</taxon>
    </lineage>
</organism>
<keyword evidence="5 6" id="KW-0472">Membrane</keyword>
<sequence length="271" mass="27930">MTSLSDTLAHAELLEALSPAVRAAGALIEQLKANGLVQRDKADKSPVTEADEAAEQLLEAAIRKLEPDAVIVGEEAVAAGTIPDAAARFWLIDPLDGTRDFVGGGLDYSVNVGLVEQGVPTVGLVLHPPGGTLWTGAAGLGAWKEGPTEPRHAIRTRPLPAAAPRIVTSRSHLDDQTKAWAAACPGAETHPSGSSLKFCLLAEGAADAYPRFGPTCEWDTAAADAILRAAGGTMLGPDGALFSYGKPRYLNGGFLALGDPSAVARLPAFPG</sequence>
<dbReference type="Proteomes" id="UP000319897">
    <property type="component" value="Unassembled WGS sequence"/>
</dbReference>
<evidence type="ECO:0000256" key="6">
    <source>
        <dbReference type="HAMAP-Rule" id="MF_02095"/>
    </source>
</evidence>
<feature type="binding site" evidence="7">
    <location>
        <position position="219"/>
    </location>
    <ligand>
        <name>Mg(2+)</name>
        <dbReference type="ChEBI" id="CHEBI:18420"/>
        <label>1</label>
        <note>catalytic</note>
    </ligand>
</feature>
<feature type="binding site" evidence="6 7">
    <location>
        <position position="93"/>
    </location>
    <ligand>
        <name>Mg(2+)</name>
        <dbReference type="ChEBI" id="CHEBI:18420"/>
        <label>2</label>
    </ligand>
</feature>
<dbReference type="GO" id="GO:0000103">
    <property type="term" value="P:sulfate assimilation"/>
    <property type="evidence" value="ECO:0007669"/>
    <property type="project" value="TreeGrafter"/>
</dbReference>
<dbReference type="Pfam" id="PF00459">
    <property type="entry name" value="Inositol_P"/>
    <property type="match status" value="1"/>
</dbReference>
<dbReference type="SUPFAM" id="SSF56655">
    <property type="entry name" value="Carbohydrate phosphatase"/>
    <property type="match status" value="1"/>
</dbReference>